<dbReference type="InterPro" id="IPR050482">
    <property type="entry name" value="Sensor_HK_TwoCompSys"/>
</dbReference>
<dbReference type="PANTHER" id="PTHR24421:SF10">
    <property type="entry name" value="NITRATE_NITRITE SENSOR PROTEIN NARQ"/>
    <property type="match status" value="1"/>
</dbReference>
<evidence type="ECO:0000256" key="2">
    <source>
        <dbReference type="ARBA" id="ARBA00012438"/>
    </source>
</evidence>
<dbReference type="PANTHER" id="PTHR24421">
    <property type="entry name" value="NITRATE/NITRITE SENSOR PROTEIN NARX-RELATED"/>
    <property type="match status" value="1"/>
</dbReference>
<keyword evidence="4" id="KW-0808">Transferase</keyword>
<dbReference type="GO" id="GO:0000155">
    <property type="term" value="F:phosphorelay sensor kinase activity"/>
    <property type="evidence" value="ECO:0007669"/>
    <property type="project" value="InterPro"/>
</dbReference>
<feature type="transmembrane region" description="Helical" evidence="9">
    <location>
        <begin position="49"/>
        <end position="67"/>
    </location>
</feature>
<feature type="transmembrane region" description="Helical" evidence="9">
    <location>
        <begin position="115"/>
        <end position="134"/>
    </location>
</feature>
<dbReference type="InterPro" id="IPR011712">
    <property type="entry name" value="Sig_transdc_His_kin_sub3_dim/P"/>
</dbReference>
<evidence type="ECO:0000256" key="1">
    <source>
        <dbReference type="ARBA" id="ARBA00000085"/>
    </source>
</evidence>
<dbReference type="EC" id="2.7.13.3" evidence="2"/>
<feature type="transmembrane region" description="Helical" evidence="9">
    <location>
        <begin position="87"/>
        <end position="106"/>
    </location>
</feature>
<dbReference type="EMBL" id="JAFIDA010000001">
    <property type="protein sequence ID" value="MBP1326610.1"/>
    <property type="molecule type" value="Genomic_DNA"/>
</dbReference>
<gene>
    <name evidence="11" type="ORF">JOF28_001842</name>
</gene>
<dbReference type="SUPFAM" id="SSF55874">
    <property type="entry name" value="ATPase domain of HSP90 chaperone/DNA topoisomerase II/histidine kinase"/>
    <property type="match status" value="1"/>
</dbReference>
<comment type="catalytic activity">
    <reaction evidence="1">
        <text>ATP + protein L-histidine = ADP + protein N-phospho-L-histidine.</text>
        <dbReference type="EC" id="2.7.13.3"/>
    </reaction>
</comment>
<keyword evidence="12" id="KW-1185">Reference proteome</keyword>
<dbReference type="AlphaFoldDB" id="A0A940T182"/>
<keyword evidence="6 11" id="KW-0418">Kinase</keyword>
<feature type="transmembrane region" description="Helical" evidence="9">
    <location>
        <begin position="146"/>
        <end position="169"/>
    </location>
</feature>
<evidence type="ECO:0000313" key="11">
    <source>
        <dbReference type="EMBL" id="MBP1326610.1"/>
    </source>
</evidence>
<dbReference type="Gene3D" id="1.20.5.1930">
    <property type="match status" value="1"/>
</dbReference>
<name>A0A940T182_9MICO</name>
<comment type="caution">
    <text evidence="11">The sequence shown here is derived from an EMBL/GenBank/DDBJ whole genome shotgun (WGS) entry which is preliminary data.</text>
</comment>
<evidence type="ECO:0000256" key="5">
    <source>
        <dbReference type="ARBA" id="ARBA00022741"/>
    </source>
</evidence>
<evidence type="ECO:0000256" key="9">
    <source>
        <dbReference type="SAM" id="Phobius"/>
    </source>
</evidence>
<organism evidence="11 12">
    <name type="scientific">Leucobacter exalbidus</name>
    <dbReference type="NCBI Taxonomy" id="662960"/>
    <lineage>
        <taxon>Bacteria</taxon>
        <taxon>Bacillati</taxon>
        <taxon>Actinomycetota</taxon>
        <taxon>Actinomycetes</taxon>
        <taxon>Micrococcales</taxon>
        <taxon>Microbacteriaceae</taxon>
        <taxon>Leucobacter</taxon>
    </lineage>
</organism>
<dbReference type="Proteomes" id="UP000675163">
    <property type="component" value="Unassembled WGS sequence"/>
</dbReference>
<accession>A0A940T182</accession>
<keyword evidence="9" id="KW-0472">Membrane</keyword>
<dbReference type="Pfam" id="PF07730">
    <property type="entry name" value="HisKA_3"/>
    <property type="match status" value="1"/>
</dbReference>
<keyword evidence="5" id="KW-0547">Nucleotide-binding</keyword>
<feature type="domain" description="Signal transduction histidine kinase subgroup 3 dimerisation and phosphoacceptor" evidence="10">
    <location>
        <begin position="199"/>
        <end position="264"/>
    </location>
</feature>
<keyword evidence="7" id="KW-0067">ATP-binding</keyword>
<keyword evidence="8" id="KW-0902">Two-component regulatory system</keyword>
<evidence type="ECO:0000256" key="8">
    <source>
        <dbReference type="ARBA" id="ARBA00023012"/>
    </source>
</evidence>
<evidence type="ECO:0000259" key="10">
    <source>
        <dbReference type="Pfam" id="PF07730"/>
    </source>
</evidence>
<evidence type="ECO:0000256" key="3">
    <source>
        <dbReference type="ARBA" id="ARBA00022553"/>
    </source>
</evidence>
<evidence type="ECO:0000256" key="7">
    <source>
        <dbReference type="ARBA" id="ARBA00022840"/>
    </source>
</evidence>
<feature type="transmembrane region" description="Helical" evidence="9">
    <location>
        <begin position="20"/>
        <end position="42"/>
    </location>
</feature>
<dbReference type="GO" id="GO:0016020">
    <property type="term" value="C:membrane"/>
    <property type="evidence" value="ECO:0007669"/>
    <property type="project" value="InterPro"/>
</dbReference>
<dbReference type="GO" id="GO:0005524">
    <property type="term" value="F:ATP binding"/>
    <property type="evidence" value="ECO:0007669"/>
    <property type="project" value="UniProtKB-KW"/>
</dbReference>
<dbReference type="Gene3D" id="3.30.565.10">
    <property type="entry name" value="Histidine kinase-like ATPase, C-terminal domain"/>
    <property type="match status" value="1"/>
</dbReference>
<sequence length="412" mass="43453">MNTMHAPASPSALSRLWRALPVVVILALATVYVLTVSAGILGAVTAAEFWVIVTALVGQAALLAARYRWPLAVLLGVIVLDWPMLMIWHGEVTVGSAAVMMAMYTVRRTSPASRAYLWAAAGALATAAVMYITLGASDELLAEWRLPAAAGQAVATFALPLVIAEVVLVQTRLATVLRERAELAERDRERNAREAVQLERNLIARELHDIAAHHLTGIILTNQAARALLKRDPDQVSGYLDTIQTEARTALENVRQTVGLLRTDGETDLAPAPALSDLPQLIAEYRERGLAIEFAETGERVALGPIAGISAYRTVQESLANAAKHAPGSACAVTVEWGGGDTVAGLPSLRISVTNTQATRAAAIETSLIPAGGNGLIGMRERAALTGGTLVAGPRVDGGWAVELTIPAESSP</sequence>
<dbReference type="InterPro" id="IPR036890">
    <property type="entry name" value="HATPase_C_sf"/>
</dbReference>
<keyword evidence="9" id="KW-0812">Transmembrane</keyword>
<dbReference type="CDD" id="cd16917">
    <property type="entry name" value="HATPase_UhpB-NarQ-NarX-like"/>
    <property type="match status" value="1"/>
</dbReference>
<evidence type="ECO:0000313" key="12">
    <source>
        <dbReference type="Proteomes" id="UP000675163"/>
    </source>
</evidence>
<proteinExistence type="predicted"/>
<keyword evidence="9" id="KW-1133">Transmembrane helix</keyword>
<evidence type="ECO:0000256" key="4">
    <source>
        <dbReference type="ARBA" id="ARBA00022679"/>
    </source>
</evidence>
<dbReference type="GO" id="GO:0046983">
    <property type="term" value="F:protein dimerization activity"/>
    <property type="evidence" value="ECO:0007669"/>
    <property type="project" value="InterPro"/>
</dbReference>
<keyword evidence="3" id="KW-0597">Phosphoprotein</keyword>
<protein>
    <recommendedName>
        <fullName evidence="2">histidine kinase</fullName>
        <ecNumber evidence="2">2.7.13.3</ecNumber>
    </recommendedName>
</protein>
<reference evidence="11" key="1">
    <citation type="submission" date="2021-02" db="EMBL/GenBank/DDBJ databases">
        <title>Sequencing the genomes of 1000 actinobacteria strains.</title>
        <authorList>
            <person name="Klenk H.-P."/>
        </authorList>
    </citation>
    <scope>NUCLEOTIDE SEQUENCE</scope>
    <source>
        <strain evidence="11">DSM 22850</strain>
    </source>
</reference>
<evidence type="ECO:0000256" key="6">
    <source>
        <dbReference type="ARBA" id="ARBA00022777"/>
    </source>
</evidence>